<keyword evidence="5" id="KW-0547">Nucleotide-binding</keyword>
<name>A0A136PZB8_9ACTN</name>
<keyword evidence="7" id="KW-0067">ATP-binding</keyword>
<dbReference type="OrthoDB" id="4195281at2"/>
<evidence type="ECO:0000313" key="11">
    <source>
        <dbReference type="EMBL" id="KXK63800.1"/>
    </source>
</evidence>
<evidence type="ECO:0000256" key="9">
    <source>
        <dbReference type="SAM" id="Phobius"/>
    </source>
</evidence>
<proteinExistence type="predicted"/>
<dbReference type="GO" id="GO:0000155">
    <property type="term" value="F:phosphorelay sensor kinase activity"/>
    <property type="evidence" value="ECO:0007669"/>
    <property type="project" value="InterPro"/>
</dbReference>
<dbReference type="EC" id="2.7.13.3" evidence="2"/>
<dbReference type="CDD" id="cd16917">
    <property type="entry name" value="HATPase_UhpB-NarQ-NarX-like"/>
    <property type="match status" value="1"/>
</dbReference>
<feature type="transmembrane region" description="Helical" evidence="9">
    <location>
        <begin position="144"/>
        <end position="161"/>
    </location>
</feature>
<keyword evidence="4" id="KW-0808">Transferase</keyword>
<dbReference type="Proteomes" id="UP000070620">
    <property type="component" value="Unassembled WGS sequence"/>
</dbReference>
<dbReference type="InterPro" id="IPR050482">
    <property type="entry name" value="Sensor_HK_TwoCompSys"/>
</dbReference>
<evidence type="ECO:0000313" key="12">
    <source>
        <dbReference type="Proteomes" id="UP000070620"/>
    </source>
</evidence>
<evidence type="ECO:0000256" key="6">
    <source>
        <dbReference type="ARBA" id="ARBA00022777"/>
    </source>
</evidence>
<feature type="transmembrane region" description="Helical" evidence="9">
    <location>
        <begin position="20"/>
        <end position="42"/>
    </location>
</feature>
<reference evidence="11 12" key="1">
    <citation type="submission" date="2016-01" db="EMBL/GenBank/DDBJ databases">
        <title>Whole genome sequence and analysis of Micromonospora rosaria DSM 803, which can produce antibacterial substance rosamicin.</title>
        <authorList>
            <person name="Yang H."/>
            <person name="He X."/>
            <person name="Zhu D."/>
        </authorList>
    </citation>
    <scope>NUCLEOTIDE SEQUENCE [LARGE SCALE GENOMIC DNA]</scope>
    <source>
        <strain evidence="11 12">DSM 803</strain>
    </source>
</reference>
<comment type="catalytic activity">
    <reaction evidence="1">
        <text>ATP + protein L-histidine = ADP + protein N-phospho-L-histidine.</text>
        <dbReference type="EC" id="2.7.13.3"/>
    </reaction>
</comment>
<dbReference type="Gene3D" id="1.20.5.1930">
    <property type="match status" value="1"/>
</dbReference>
<evidence type="ECO:0000256" key="7">
    <source>
        <dbReference type="ARBA" id="ARBA00022840"/>
    </source>
</evidence>
<evidence type="ECO:0000256" key="8">
    <source>
        <dbReference type="ARBA" id="ARBA00023012"/>
    </source>
</evidence>
<gene>
    <name evidence="11" type="ORF">AWW66_01055</name>
</gene>
<evidence type="ECO:0000256" key="5">
    <source>
        <dbReference type="ARBA" id="ARBA00022741"/>
    </source>
</evidence>
<keyword evidence="9" id="KW-0812">Transmembrane</keyword>
<evidence type="ECO:0000256" key="3">
    <source>
        <dbReference type="ARBA" id="ARBA00022553"/>
    </source>
</evidence>
<keyword evidence="6" id="KW-0418">Kinase</keyword>
<dbReference type="EMBL" id="LRQV01000002">
    <property type="protein sequence ID" value="KXK63800.1"/>
    <property type="molecule type" value="Genomic_DNA"/>
</dbReference>
<evidence type="ECO:0000259" key="10">
    <source>
        <dbReference type="SMART" id="SM00387"/>
    </source>
</evidence>
<dbReference type="SMART" id="SM00387">
    <property type="entry name" value="HATPase_c"/>
    <property type="match status" value="1"/>
</dbReference>
<accession>A0A136PZB8</accession>
<dbReference type="InterPro" id="IPR011712">
    <property type="entry name" value="Sig_transdc_His_kin_sub3_dim/P"/>
</dbReference>
<dbReference type="GO" id="GO:0016020">
    <property type="term" value="C:membrane"/>
    <property type="evidence" value="ECO:0007669"/>
    <property type="project" value="InterPro"/>
</dbReference>
<comment type="caution">
    <text evidence="11">The sequence shown here is derived from an EMBL/GenBank/DDBJ whole genome shotgun (WGS) entry which is preliminary data.</text>
</comment>
<dbReference type="InterPro" id="IPR003594">
    <property type="entry name" value="HATPase_dom"/>
</dbReference>
<feature type="transmembrane region" description="Helical" evidence="9">
    <location>
        <begin position="49"/>
        <end position="66"/>
    </location>
</feature>
<keyword evidence="9" id="KW-1133">Transmembrane helix</keyword>
<protein>
    <recommendedName>
        <fullName evidence="2">histidine kinase</fullName>
        <ecNumber evidence="2">2.7.13.3</ecNumber>
    </recommendedName>
</protein>
<dbReference type="PANTHER" id="PTHR24421:SF10">
    <property type="entry name" value="NITRATE_NITRITE SENSOR PROTEIN NARQ"/>
    <property type="match status" value="1"/>
</dbReference>
<evidence type="ECO:0000256" key="1">
    <source>
        <dbReference type="ARBA" id="ARBA00000085"/>
    </source>
</evidence>
<dbReference type="Gene3D" id="3.30.565.10">
    <property type="entry name" value="Histidine kinase-like ATPase, C-terminal domain"/>
    <property type="match status" value="1"/>
</dbReference>
<evidence type="ECO:0000256" key="4">
    <source>
        <dbReference type="ARBA" id="ARBA00022679"/>
    </source>
</evidence>
<dbReference type="GO" id="GO:0005524">
    <property type="term" value="F:ATP binding"/>
    <property type="evidence" value="ECO:0007669"/>
    <property type="project" value="UniProtKB-KW"/>
</dbReference>
<keyword evidence="12" id="KW-1185">Reference proteome</keyword>
<feature type="transmembrane region" description="Helical" evidence="9">
    <location>
        <begin position="112"/>
        <end position="132"/>
    </location>
</feature>
<dbReference type="Pfam" id="PF07730">
    <property type="entry name" value="HisKA_3"/>
    <property type="match status" value="1"/>
</dbReference>
<dbReference type="AlphaFoldDB" id="A0A136PZB8"/>
<feature type="transmembrane region" description="Helical" evidence="9">
    <location>
        <begin position="72"/>
        <end position="100"/>
    </location>
</feature>
<dbReference type="Pfam" id="PF02518">
    <property type="entry name" value="HATPase_c"/>
    <property type="match status" value="1"/>
</dbReference>
<evidence type="ECO:0000256" key="2">
    <source>
        <dbReference type="ARBA" id="ARBA00012438"/>
    </source>
</evidence>
<dbReference type="RefSeq" id="WP_067359386.1">
    <property type="nucleotide sequence ID" value="NZ_JBIUBN010000003.1"/>
</dbReference>
<dbReference type="PANTHER" id="PTHR24421">
    <property type="entry name" value="NITRATE/NITRITE SENSOR PROTEIN NARX-RELATED"/>
    <property type="match status" value="1"/>
</dbReference>
<feature type="domain" description="Histidine kinase/HSP90-like ATPase" evidence="10">
    <location>
        <begin position="303"/>
        <end position="394"/>
    </location>
</feature>
<dbReference type="SUPFAM" id="SSF55874">
    <property type="entry name" value="ATPase domain of HSP90 chaperone/DNA topoisomerase II/histidine kinase"/>
    <property type="match status" value="1"/>
</dbReference>
<dbReference type="GO" id="GO:0046983">
    <property type="term" value="F:protein dimerization activity"/>
    <property type="evidence" value="ECO:0007669"/>
    <property type="project" value="InterPro"/>
</dbReference>
<sequence>MTVAPPPPPAPEQRRTRFTWLIDLLVAGAGGAAITVSTSVAAEPTSRSSGLAAYVFGVILGSMLLFRRQWPAGVLVGSLLTVLVYNMTDFPSVSPIWPLLVPLYTVARAGQLLIASLVGSSMLLISISWIAWSEHLPLEVLDGAIRESVLLALVLALAVALRNREMWARELRARMRMEQDQRERELGRRLIEERLAIARELHDVTAHALAVVGIQAGLARELMHDDPEAAQEALDTARRINTEAIGELQAAVRVLRGGDEPQRPGLTPTPGAEQLYALIDRTIESGLRIELVESGPRRSVAPAVGLTLYRIVQESLTNVLKHSDATSATVEVEYSDEGVRVQVVDDGRGPVTPSGEGHGLTGMRERATSIGGSLSAGPGDHGGFVVEAWLPWAYAPVSQLRSA</sequence>
<keyword evidence="9" id="KW-0472">Membrane</keyword>
<keyword evidence="3" id="KW-0597">Phosphoprotein</keyword>
<keyword evidence="8" id="KW-0902">Two-component regulatory system</keyword>
<organism evidence="11 12">
    <name type="scientific">Micromonospora rosaria</name>
    <dbReference type="NCBI Taxonomy" id="47874"/>
    <lineage>
        <taxon>Bacteria</taxon>
        <taxon>Bacillati</taxon>
        <taxon>Actinomycetota</taxon>
        <taxon>Actinomycetes</taxon>
        <taxon>Micromonosporales</taxon>
        <taxon>Micromonosporaceae</taxon>
        <taxon>Micromonospora</taxon>
    </lineage>
</organism>
<dbReference type="InterPro" id="IPR036890">
    <property type="entry name" value="HATPase_C_sf"/>
</dbReference>